<dbReference type="AlphaFoldDB" id="A0A344UQ88"/>
<name>A0A344UQ88_9ACTN</name>
<dbReference type="EMBL" id="CP025198">
    <property type="protein sequence ID" value="AXE37436.1"/>
    <property type="molecule type" value="Genomic_DNA"/>
</dbReference>
<accession>A0A344UQ88</accession>
<proteinExistence type="predicted"/>
<dbReference type="RefSeq" id="WP_114043591.1">
    <property type="nucleotide sequence ID" value="NZ_CP025198.1"/>
</dbReference>
<protein>
    <submittedName>
        <fullName evidence="1">Uncharacterized protein</fullName>
    </submittedName>
</protein>
<dbReference type="Proteomes" id="UP000251995">
    <property type="component" value="Chromosome"/>
</dbReference>
<evidence type="ECO:0000313" key="2">
    <source>
        <dbReference type="Proteomes" id="UP000251995"/>
    </source>
</evidence>
<dbReference type="OrthoDB" id="4830744at2"/>
<organism evidence="1 2">
    <name type="scientific">Acidipropionibacterium virtanenii</name>
    <dbReference type="NCBI Taxonomy" id="2057246"/>
    <lineage>
        <taxon>Bacteria</taxon>
        <taxon>Bacillati</taxon>
        <taxon>Actinomycetota</taxon>
        <taxon>Actinomycetes</taxon>
        <taxon>Propionibacteriales</taxon>
        <taxon>Propionibacteriaceae</taxon>
        <taxon>Acidipropionibacterium</taxon>
    </lineage>
</organism>
<reference evidence="1 2" key="1">
    <citation type="submission" date="2017-12" db="EMBL/GenBank/DDBJ databases">
        <title>The whole genome sequence of the Acidipropionibacterium virtanenii sp. nov. type strain JS278.</title>
        <authorList>
            <person name="Laine P."/>
            <person name="Deptula P."/>
            <person name="Varmanen P."/>
            <person name="Auvinen P."/>
        </authorList>
    </citation>
    <scope>NUCLEOTIDE SEQUENCE [LARGE SCALE GENOMIC DNA]</scope>
    <source>
        <strain evidence="1 2">JS278</strain>
    </source>
</reference>
<dbReference type="KEGG" id="acij:JS278_00239"/>
<gene>
    <name evidence="1" type="ORF">JS278_00239</name>
</gene>
<evidence type="ECO:0000313" key="1">
    <source>
        <dbReference type="EMBL" id="AXE37436.1"/>
    </source>
</evidence>
<keyword evidence="2" id="KW-1185">Reference proteome</keyword>
<sequence length="133" mass="14533">MSDSKSEVDEIIGEVLIEGLVDWTDPGWVLSSVVQMRPGTATEERDEALTLIRAMLTEGFATAGGVDPDGNFVAWCLSPDKSADKIDDEFIREWGTELPTPGAISWFQNTALGDEIANRIIKNDEHGRPSQPS</sequence>